<dbReference type="Gene3D" id="1.10.260.50">
    <property type="match status" value="1"/>
</dbReference>
<evidence type="ECO:0000256" key="3">
    <source>
        <dbReference type="ARBA" id="ARBA00006490"/>
    </source>
</evidence>
<evidence type="ECO:0000313" key="17">
    <source>
        <dbReference type="Proteomes" id="UP000594800"/>
    </source>
</evidence>
<evidence type="ECO:0000259" key="15">
    <source>
        <dbReference type="Pfam" id="PF00266"/>
    </source>
</evidence>
<dbReference type="InterPro" id="IPR016454">
    <property type="entry name" value="Cysteine_dSase"/>
</dbReference>
<organism evidence="16 17">
    <name type="scientific">Pontivivens ytuae</name>
    <dbReference type="NCBI Taxonomy" id="2789856"/>
    <lineage>
        <taxon>Bacteria</taxon>
        <taxon>Pseudomonadati</taxon>
        <taxon>Pseudomonadota</taxon>
        <taxon>Alphaproteobacteria</taxon>
        <taxon>Rhodobacterales</taxon>
        <taxon>Paracoccaceae</taxon>
        <taxon>Pontivivens</taxon>
    </lineage>
</organism>
<dbReference type="SUPFAM" id="SSF53383">
    <property type="entry name" value="PLP-dependent transferases"/>
    <property type="match status" value="1"/>
</dbReference>
<feature type="domain" description="Aminotransferase class V" evidence="15">
    <location>
        <begin position="5"/>
        <end position="363"/>
    </location>
</feature>
<keyword evidence="17" id="KW-1185">Reference proteome</keyword>
<dbReference type="InterPro" id="IPR015422">
    <property type="entry name" value="PyrdxlP-dep_Trfase_small"/>
</dbReference>
<keyword evidence="11" id="KW-0535">Nitrogen fixation</keyword>
<dbReference type="PIRSF" id="PIRSF005572">
    <property type="entry name" value="NifS"/>
    <property type="match status" value="1"/>
</dbReference>
<dbReference type="InterPro" id="IPR015421">
    <property type="entry name" value="PyrdxlP-dep_Trfase_major"/>
</dbReference>
<reference evidence="16 17" key="1">
    <citation type="submission" date="2020-11" db="EMBL/GenBank/DDBJ databases">
        <title>Description of Pontivivens ytuae sp. nov. isolated from deep sea sediment of Mariana Trench.</title>
        <authorList>
            <person name="Wang Z."/>
            <person name="Sun Q.-L."/>
            <person name="Xu X.-D."/>
            <person name="Tang Y.-Z."/>
            <person name="Zhang J."/>
        </authorList>
    </citation>
    <scope>NUCLEOTIDE SEQUENCE [LARGE SCALE GENOMIC DNA]</scope>
    <source>
        <strain evidence="16 17">MT2928</strain>
    </source>
</reference>
<dbReference type="AlphaFoldDB" id="A0A7S9LVG3"/>
<keyword evidence="8" id="KW-0663">Pyridoxal phosphate</keyword>
<accession>A0A7S9LVG3</accession>
<keyword evidence="7" id="KW-0479">Metal-binding</keyword>
<feature type="region of interest" description="Disordered" evidence="14">
    <location>
        <begin position="382"/>
        <end position="403"/>
    </location>
</feature>
<dbReference type="EMBL" id="CP064942">
    <property type="protein sequence ID" value="QPH56004.1"/>
    <property type="molecule type" value="Genomic_DNA"/>
</dbReference>
<dbReference type="PANTHER" id="PTHR11601:SF34">
    <property type="entry name" value="CYSTEINE DESULFURASE"/>
    <property type="match status" value="1"/>
</dbReference>
<name>A0A7S9LVG3_9RHOB</name>
<dbReference type="EC" id="2.8.1.7" evidence="4"/>
<protein>
    <recommendedName>
        <fullName evidence="5">Cysteine desulfurase</fullName>
        <ecNumber evidence="4">2.8.1.7</ecNumber>
    </recommendedName>
    <alternativeName>
        <fullName evidence="12">Nitrogenase metalloclusters biosynthesis protein NifS</fullName>
    </alternativeName>
</protein>
<dbReference type="Pfam" id="PF00266">
    <property type="entry name" value="Aminotran_5"/>
    <property type="match status" value="1"/>
</dbReference>
<dbReference type="Proteomes" id="UP000594800">
    <property type="component" value="Chromosome"/>
</dbReference>
<keyword evidence="6" id="KW-0808">Transferase</keyword>
<evidence type="ECO:0000256" key="11">
    <source>
        <dbReference type="ARBA" id="ARBA00023231"/>
    </source>
</evidence>
<evidence type="ECO:0000256" key="8">
    <source>
        <dbReference type="ARBA" id="ARBA00022898"/>
    </source>
</evidence>
<evidence type="ECO:0000256" key="2">
    <source>
        <dbReference type="ARBA" id="ARBA00003120"/>
    </source>
</evidence>
<gene>
    <name evidence="16" type="ORF">I0K15_09860</name>
</gene>
<evidence type="ECO:0000256" key="14">
    <source>
        <dbReference type="SAM" id="MobiDB-lite"/>
    </source>
</evidence>
<dbReference type="GO" id="GO:0046872">
    <property type="term" value="F:metal ion binding"/>
    <property type="evidence" value="ECO:0007669"/>
    <property type="project" value="UniProtKB-KW"/>
</dbReference>
<evidence type="ECO:0000256" key="9">
    <source>
        <dbReference type="ARBA" id="ARBA00023004"/>
    </source>
</evidence>
<keyword evidence="9" id="KW-0408">Iron</keyword>
<comment type="cofactor">
    <cofactor evidence="1">
        <name>pyridoxal 5'-phosphate</name>
        <dbReference type="ChEBI" id="CHEBI:597326"/>
    </cofactor>
</comment>
<evidence type="ECO:0000256" key="6">
    <source>
        <dbReference type="ARBA" id="ARBA00022679"/>
    </source>
</evidence>
<dbReference type="Gene3D" id="3.40.640.10">
    <property type="entry name" value="Type I PLP-dependent aspartate aminotransferase-like (Major domain)"/>
    <property type="match status" value="1"/>
</dbReference>
<evidence type="ECO:0000256" key="12">
    <source>
        <dbReference type="ARBA" id="ARBA00031911"/>
    </source>
</evidence>
<proteinExistence type="inferred from homology"/>
<evidence type="ECO:0000313" key="16">
    <source>
        <dbReference type="EMBL" id="QPH56004.1"/>
    </source>
</evidence>
<dbReference type="InterPro" id="IPR000192">
    <property type="entry name" value="Aminotrans_V_dom"/>
</dbReference>
<dbReference type="GO" id="GO:0051536">
    <property type="term" value="F:iron-sulfur cluster binding"/>
    <property type="evidence" value="ECO:0007669"/>
    <property type="project" value="UniProtKB-KW"/>
</dbReference>
<comment type="catalytic activity">
    <reaction evidence="13">
        <text>(sulfur carrier)-H + L-cysteine = (sulfur carrier)-SH + L-alanine</text>
        <dbReference type="Rhea" id="RHEA:43892"/>
        <dbReference type="Rhea" id="RHEA-COMP:14737"/>
        <dbReference type="Rhea" id="RHEA-COMP:14739"/>
        <dbReference type="ChEBI" id="CHEBI:29917"/>
        <dbReference type="ChEBI" id="CHEBI:35235"/>
        <dbReference type="ChEBI" id="CHEBI:57972"/>
        <dbReference type="ChEBI" id="CHEBI:64428"/>
        <dbReference type="EC" id="2.8.1.7"/>
    </reaction>
</comment>
<dbReference type="InterPro" id="IPR015424">
    <property type="entry name" value="PyrdxlP-dep_Trfase"/>
</dbReference>
<keyword evidence="10" id="KW-0411">Iron-sulfur</keyword>
<dbReference type="RefSeq" id="WP_196105264.1">
    <property type="nucleotide sequence ID" value="NZ_CP064942.1"/>
</dbReference>
<evidence type="ECO:0000256" key="4">
    <source>
        <dbReference type="ARBA" id="ARBA00012239"/>
    </source>
</evidence>
<evidence type="ECO:0000256" key="5">
    <source>
        <dbReference type="ARBA" id="ARBA00013558"/>
    </source>
</evidence>
<evidence type="ECO:0000256" key="13">
    <source>
        <dbReference type="ARBA" id="ARBA00050776"/>
    </source>
</evidence>
<sequence>MSPLYFDFAASTPLAPEVADAMAPWLSGLYGNPHSDHLTGFAAANAIERAKDQVSSLLSCSPEDIILTSGATEANNLALKGVLLSNSIPGRHLIVSAIEHKCILEAAGHLEDSGFDLTIIPPAADGQIRISDVSAALRDDTALVSIMAVNNETGVIQPVRELARLCEARGVFFHTDAAQAVGRIELDFDVLPNTLMSLSAHKIYGPQGIGALIAPRQIQRQMVPLFHGGGQQGGIRSGTIPTALCVGLGRAAELARERRNEDNTYLSDIRTKFVHLLRERECVPELNADAEIVPGIMSLRFSGVDAAELVLTVQKNLSISMGSACNAGSIEPSYVLQAMGIPSSHANESVRISFGRTTTKEDILEAADALAAGIRRIRDRGESPGVISESGLQLPLPTGGNPQ</sequence>
<dbReference type="PANTHER" id="PTHR11601">
    <property type="entry name" value="CYSTEINE DESULFURYLASE FAMILY MEMBER"/>
    <property type="match status" value="1"/>
</dbReference>
<evidence type="ECO:0000256" key="10">
    <source>
        <dbReference type="ARBA" id="ARBA00023014"/>
    </source>
</evidence>
<comment type="function">
    <text evidence="2">Catalyzes the removal of elemental sulfur atoms from cysteine to produce alanine. Seems to participate in the biosynthesis of the nitrogenase metalloclusters by providing the inorganic sulfur required for the Fe-S core formation.</text>
</comment>
<dbReference type="KEGG" id="poz:I0K15_09860"/>
<dbReference type="GO" id="GO:0031071">
    <property type="term" value="F:cysteine desulfurase activity"/>
    <property type="evidence" value="ECO:0007669"/>
    <property type="project" value="UniProtKB-EC"/>
</dbReference>
<dbReference type="FunFam" id="3.40.640.10:FF:000084">
    <property type="entry name" value="IscS-like cysteine desulfurase"/>
    <property type="match status" value="1"/>
</dbReference>
<dbReference type="Gene3D" id="3.90.1150.10">
    <property type="entry name" value="Aspartate Aminotransferase, domain 1"/>
    <property type="match status" value="1"/>
</dbReference>
<evidence type="ECO:0000256" key="7">
    <source>
        <dbReference type="ARBA" id="ARBA00022723"/>
    </source>
</evidence>
<comment type="similarity">
    <text evidence="3">Belongs to the class-V pyridoxal-phosphate-dependent aminotransferase family. NifS/IscS subfamily.</text>
</comment>
<evidence type="ECO:0000256" key="1">
    <source>
        <dbReference type="ARBA" id="ARBA00001933"/>
    </source>
</evidence>